<comment type="similarity">
    <text evidence="5">Belongs to the imidazoleglycerol-phosphate dehydratase family.</text>
</comment>
<dbReference type="PANTHER" id="PTHR23133:SF2">
    <property type="entry name" value="IMIDAZOLEGLYCEROL-PHOSPHATE DEHYDRATASE"/>
    <property type="match status" value="1"/>
</dbReference>
<dbReference type="EMBL" id="JBFSHR010000008">
    <property type="protein sequence ID" value="MEX6428956.1"/>
    <property type="molecule type" value="Genomic_DNA"/>
</dbReference>
<dbReference type="PROSITE" id="PS00954">
    <property type="entry name" value="IGP_DEHYDRATASE_1"/>
    <property type="match status" value="1"/>
</dbReference>
<dbReference type="Pfam" id="PF00475">
    <property type="entry name" value="IGPD"/>
    <property type="match status" value="1"/>
</dbReference>
<evidence type="ECO:0000256" key="2">
    <source>
        <dbReference type="ARBA" id="ARBA00022605"/>
    </source>
</evidence>
<proteinExistence type="inferred from homology"/>
<dbReference type="Gene3D" id="3.30.230.40">
    <property type="entry name" value="Imidazole glycerol phosphate dehydratase, domain 1"/>
    <property type="match status" value="2"/>
</dbReference>
<dbReference type="InterPro" id="IPR020565">
    <property type="entry name" value="ImidazoleglycerP_deHydtase_CS"/>
</dbReference>
<dbReference type="EC" id="4.2.1.19" evidence="5"/>
<organism evidence="6 7">
    <name type="scientific">Ferrimicrobium acidiphilum</name>
    <dbReference type="NCBI Taxonomy" id="121039"/>
    <lineage>
        <taxon>Bacteria</taxon>
        <taxon>Bacillati</taxon>
        <taxon>Actinomycetota</taxon>
        <taxon>Acidimicrobiia</taxon>
        <taxon>Acidimicrobiales</taxon>
        <taxon>Acidimicrobiaceae</taxon>
        <taxon>Ferrimicrobium</taxon>
    </lineage>
</organism>
<dbReference type="Proteomes" id="UP001560267">
    <property type="component" value="Unassembled WGS sequence"/>
</dbReference>
<gene>
    <name evidence="5" type="primary">hisB</name>
    <name evidence="6" type="ORF">AB6A68_03790</name>
</gene>
<accession>A0ABV3Y071</accession>
<keyword evidence="5" id="KW-0963">Cytoplasm</keyword>
<reference evidence="6 7" key="1">
    <citation type="submission" date="2024-07" db="EMBL/GenBank/DDBJ databases">
        <title>Draft Genome Sequence of Ferrimicrobium acidiphilum Strain YE2023, Isolated from a Pulp of Bioleach Reactor.</title>
        <authorList>
            <person name="Elkina Y.A."/>
            <person name="Bulaeva A.G."/>
            <person name="Beletsky A.V."/>
            <person name="Mardanov A.V."/>
        </authorList>
    </citation>
    <scope>NUCLEOTIDE SEQUENCE [LARGE SCALE GENOMIC DNA]</scope>
    <source>
        <strain evidence="6 7">YE2023</strain>
    </source>
</reference>
<dbReference type="InterPro" id="IPR038494">
    <property type="entry name" value="IGPD_sf"/>
</dbReference>
<evidence type="ECO:0000256" key="3">
    <source>
        <dbReference type="ARBA" id="ARBA00023102"/>
    </source>
</evidence>
<comment type="caution">
    <text evidence="6">The sequence shown here is derived from an EMBL/GenBank/DDBJ whole genome shotgun (WGS) entry which is preliminary data.</text>
</comment>
<dbReference type="GO" id="GO:0004424">
    <property type="term" value="F:imidazoleglycerol-phosphate dehydratase activity"/>
    <property type="evidence" value="ECO:0007669"/>
    <property type="project" value="UniProtKB-EC"/>
</dbReference>
<evidence type="ECO:0000256" key="1">
    <source>
        <dbReference type="ARBA" id="ARBA00005047"/>
    </source>
</evidence>
<keyword evidence="2 5" id="KW-0028">Amino-acid biosynthesis</keyword>
<evidence type="ECO:0000256" key="4">
    <source>
        <dbReference type="ARBA" id="ARBA00023239"/>
    </source>
</evidence>
<dbReference type="HAMAP" id="MF_00076">
    <property type="entry name" value="HisB"/>
    <property type="match status" value="1"/>
</dbReference>
<dbReference type="RefSeq" id="WP_298384246.1">
    <property type="nucleotide sequence ID" value="NZ_JBFSHR010000008.1"/>
</dbReference>
<dbReference type="SUPFAM" id="SSF54211">
    <property type="entry name" value="Ribosomal protein S5 domain 2-like"/>
    <property type="match status" value="2"/>
</dbReference>
<keyword evidence="3 5" id="KW-0368">Histidine biosynthesis</keyword>
<evidence type="ECO:0000313" key="7">
    <source>
        <dbReference type="Proteomes" id="UP001560267"/>
    </source>
</evidence>
<comment type="catalytic activity">
    <reaction evidence="5">
        <text>D-erythro-1-(imidazol-4-yl)glycerol 3-phosphate = 3-(imidazol-4-yl)-2-oxopropyl phosphate + H2O</text>
        <dbReference type="Rhea" id="RHEA:11040"/>
        <dbReference type="ChEBI" id="CHEBI:15377"/>
        <dbReference type="ChEBI" id="CHEBI:57766"/>
        <dbReference type="ChEBI" id="CHEBI:58278"/>
        <dbReference type="EC" id="4.2.1.19"/>
    </reaction>
</comment>
<dbReference type="InterPro" id="IPR020568">
    <property type="entry name" value="Ribosomal_Su5_D2-typ_SF"/>
</dbReference>
<dbReference type="CDD" id="cd07914">
    <property type="entry name" value="IGPD"/>
    <property type="match status" value="1"/>
</dbReference>
<sequence>MLRSATYERSSKESQITVAIDLDGGPVAITTPVPFLSHMLEQLGVHGRFGLSVEAAGDWMVDAHHLVEDTGIALGTAFRSALGDRVGLARFGDRVIPLDESLVQVVVDVSGRGMAVLDLGGNHGVALGSPALYVEHVEEFFRAFARHGALTLHVKTLTDGNTHHQVEAAFKGFARALNDASRIVSDAGISSKGLLDG</sequence>
<dbReference type="PANTHER" id="PTHR23133">
    <property type="entry name" value="IMIDAZOLEGLYCEROL-PHOSPHATE DEHYDRATASE HIS7"/>
    <property type="match status" value="1"/>
</dbReference>
<keyword evidence="7" id="KW-1185">Reference proteome</keyword>
<protein>
    <recommendedName>
        <fullName evidence="5">Imidazoleglycerol-phosphate dehydratase</fullName>
        <shortName evidence="5">IGPD</shortName>
        <ecNumber evidence="5">4.2.1.19</ecNumber>
    </recommendedName>
</protein>
<keyword evidence="4 5" id="KW-0456">Lyase</keyword>
<name>A0ABV3Y071_9ACTN</name>
<comment type="pathway">
    <text evidence="1 5">Amino-acid biosynthesis; L-histidine biosynthesis; L-histidine from 5-phospho-alpha-D-ribose 1-diphosphate: step 6/9.</text>
</comment>
<dbReference type="InterPro" id="IPR000807">
    <property type="entry name" value="ImidazoleglycerolP_deHydtase"/>
</dbReference>
<evidence type="ECO:0000313" key="6">
    <source>
        <dbReference type="EMBL" id="MEX6428956.1"/>
    </source>
</evidence>
<evidence type="ECO:0000256" key="5">
    <source>
        <dbReference type="HAMAP-Rule" id="MF_00076"/>
    </source>
</evidence>
<comment type="subcellular location">
    <subcellularLocation>
        <location evidence="5">Cytoplasm</location>
    </subcellularLocation>
</comment>